<dbReference type="EMBL" id="FOSG01000001">
    <property type="protein sequence ID" value="SFJ83285.1"/>
    <property type="molecule type" value="Genomic_DNA"/>
</dbReference>
<evidence type="ECO:0000313" key="3">
    <source>
        <dbReference type="EMBL" id="SFJ83285.1"/>
    </source>
</evidence>
<dbReference type="Pfam" id="PF04018">
    <property type="entry name" value="VCA0040-like"/>
    <property type="match status" value="1"/>
</dbReference>
<keyword evidence="2" id="KW-1133">Transmembrane helix</keyword>
<dbReference type="AlphaFoldDB" id="A0A1I3UK66"/>
<dbReference type="PANTHER" id="PTHR37308">
    <property type="entry name" value="INTEGRAL MEMBRANE PROTEIN"/>
    <property type="match status" value="1"/>
</dbReference>
<reference evidence="4" key="1">
    <citation type="submission" date="2016-10" db="EMBL/GenBank/DDBJ databases">
        <authorList>
            <person name="Varghese N."/>
            <person name="Submissions S."/>
        </authorList>
    </citation>
    <scope>NUCLEOTIDE SEQUENCE [LARGE SCALE GENOMIC DNA]</scope>
    <source>
        <strain evidence="4">PL19</strain>
    </source>
</reference>
<evidence type="ECO:0000313" key="4">
    <source>
        <dbReference type="Proteomes" id="UP000198928"/>
    </source>
</evidence>
<dbReference type="RefSeq" id="WP_217655782.1">
    <property type="nucleotide sequence ID" value="NZ_FOSG01000001.1"/>
</dbReference>
<feature type="transmembrane region" description="Helical" evidence="2">
    <location>
        <begin position="183"/>
        <end position="213"/>
    </location>
</feature>
<organism evidence="3 4">
    <name type="scientific">Streptomyces pini</name>
    <dbReference type="NCBI Taxonomy" id="1520580"/>
    <lineage>
        <taxon>Bacteria</taxon>
        <taxon>Bacillati</taxon>
        <taxon>Actinomycetota</taxon>
        <taxon>Actinomycetes</taxon>
        <taxon>Kitasatosporales</taxon>
        <taxon>Streptomycetaceae</taxon>
        <taxon>Streptomyces</taxon>
    </lineage>
</organism>
<gene>
    <name evidence="3" type="ORF">SAMN05192584_101536</name>
</gene>
<dbReference type="Proteomes" id="UP000198928">
    <property type="component" value="Unassembled WGS sequence"/>
</dbReference>
<keyword evidence="2" id="KW-0812">Transmembrane</keyword>
<feature type="transmembrane region" description="Helical" evidence="2">
    <location>
        <begin position="225"/>
        <end position="243"/>
    </location>
</feature>
<feature type="transmembrane region" description="Helical" evidence="2">
    <location>
        <begin position="152"/>
        <end position="171"/>
    </location>
</feature>
<name>A0A1I3UK66_9ACTN</name>
<sequence>MGETQRHRAAKPSSWPAHGLNLVRGALIGTAETVPGVSGGTVALVVGVYDTAIGSASRLVTGVRLALADLPRGRGPSRALHEVRQVQWRVIVPLVVGMFAALVLMAGLVEGWVEEQPVHSRALFFGLVLASLWVPFSLASRAPLPNGASSPWRPGEILVALVSAAAAFVIVSLPPGEVEATPLVIVAAAAIAVSALVLPGLSGSFLLLTFGLYERTLSAVNERDFGYLGLFALGALLGLASFVKLMQWLLENRQRITLVVLTGVVAGCLRALWPWQDEDRALLAPDDQLGAAIGFAALGFVVVAGFAVAEHITKNRREAAARAAEAGAVPDGTGGRHRAGTQPYAGATAPRQDAEG</sequence>
<evidence type="ECO:0000256" key="2">
    <source>
        <dbReference type="SAM" id="Phobius"/>
    </source>
</evidence>
<feature type="transmembrane region" description="Helical" evidence="2">
    <location>
        <begin position="121"/>
        <end position="140"/>
    </location>
</feature>
<feature type="transmembrane region" description="Helical" evidence="2">
    <location>
        <begin position="90"/>
        <end position="109"/>
    </location>
</feature>
<feature type="transmembrane region" description="Helical" evidence="2">
    <location>
        <begin position="289"/>
        <end position="309"/>
    </location>
</feature>
<proteinExistence type="predicted"/>
<feature type="region of interest" description="Disordered" evidence="1">
    <location>
        <begin position="323"/>
        <end position="356"/>
    </location>
</feature>
<accession>A0A1I3UK66</accession>
<dbReference type="InterPro" id="IPR007163">
    <property type="entry name" value="VCA0040-like"/>
</dbReference>
<evidence type="ECO:0000256" key="1">
    <source>
        <dbReference type="SAM" id="MobiDB-lite"/>
    </source>
</evidence>
<keyword evidence="2" id="KW-0472">Membrane</keyword>
<feature type="transmembrane region" description="Helical" evidence="2">
    <location>
        <begin position="255"/>
        <end position="273"/>
    </location>
</feature>
<keyword evidence="4" id="KW-1185">Reference proteome</keyword>
<protein>
    <submittedName>
        <fullName evidence="3">Putative membrane protein</fullName>
    </submittedName>
</protein>
<dbReference type="PANTHER" id="PTHR37308:SF1">
    <property type="entry name" value="POLYPRENYL-PHOSPHATE TRANSPORTER"/>
    <property type="match status" value="1"/>
</dbReference>